<dbReference type="AlphaFoldDB" id="A0A3P8H1E8"/>
<protein>
    <submittedName>
        <fullName evidence="2">Uncharacterized protein</fullName>
    </submittedName>
</protein>
<feature type="region of interest" description="Disordered" evidence="1">
    <location>
        <begin position="1"/>
        <end position="105"/>
    </location>
</feature>
<evidence type="ECO:0000313" key="2">
    <source>
        <dbReference type="EMBL" id="VDP84590.1"/>
    </source>
</evidence>
<accession>A0A3P8H1E8</accession>
<proteinExistence type="predicted"/>
<evidence type="ECO:0000256" key="1">
    <source>
        <dbReference type="SAM" id="MobiDB-lite"/>
    </source>
</evidence>
<sequence length="105" mass="12070">MAGHYQQQPTVGENKPDPSGGRNEEEVLEVDRTHIKESTQLRHKTIPHMESSRSNGDRKIKEHITPENGDRHDKNEQQLDRTGKEDRVGQSGLENVGLRPMLHWE</sequence>
<feature type="compositionally biased region" description="Basic and acidic residues" evidence="1">
    <location>
        <begin position="55"/>
        <end position="88"/>
    </location>
</feature>
<name>A0A3P8H1E8_9TREM</name>
<organism evidence="2 3">
    <name type="scientific">Schistosoma mattheei</name>
    <dbReference type="NCBI Taxonomy" id="31246"/>
    <lineage>
        <taxon>Eukaryota</taxon>
        <taxon>Metazoa</taxon>
        <taxon>Spiralia</taxon>
        <taxon>Lophotrochozoa</taxon>
        <taxon>Platyhelminthes</taxon>
        <taxon>Trematoda</taxon>
        <taxon>Digenea</taxon>
        <taxon>Strigeidida</taxon>
        <taxon>Schistosomatoidea</taxon>
        <taxon>Schistosomatidae</taxon>
        <taxon>Schistosoma</taxon>
    </lineage>
</organism>
<dbReference type="Proteomes" id="UP000269396">
    <property type="component" value="Unassembled WGS sequence"/>
</dbReference>
<feature type="compositionally biased region" description="Polar residues" evidence="1">
    <location>
        <begin position="1"/>
        <end position="11"/>
    </location>
</feature>
<keyword evidence="3" id="KW-1185">Reference proteome</keyword>
<evidence type="ECO:0000313" key="3">
    <source>
        <dbReference type="Proteomes" id="UP000269396"/>
    </source>
</evidence>
<reference evidence="2 3" key="1">
    <citation type="submission" date="2018-11" db="EMBL/GenBank/DDBJ databases">
        <authorList>
            <consortium name="Pathogen Informatics"/>
        </authorList>
    </citation>
    <scope>NUCLEOTIDE SEQUENCE [LARGE SCALE GENOMIC DNA]</scope>
    <source>
        <strain>Denwood</strain>
        <strain evidence="3">Zambia</strain>
    </source>
</reference>
<feature type="compositionally biased region" description="Basic and acidic residues" evidence="1">
    <location>
        <begin position="22"/>
        <end position="40"/>
    </location>
</feature>
<gene>
    <name evidence="2" type="ORF">SMTD_LOCUS21303</name>
</gene>
<dbReference type="EMBL" id="UZAL01046946">
    <property type="protein sequence ID" value="VDP84590.1"/>
    <property type="molecule type" value="Genomic_DNA"/>
</dbReference>